<evidence type="ECO:0000259" key="2">
    <source>
        <dbReference type="SMART" id="SM00849"/>
    </source>
</evidence>
<dbReference type="InterPro" id="IPR050855">
    <property type="entry name" value="NDM-1-like"/>
</dbReference>
<reference evidence="3 4" key="1">
    <citation type="submission" date="2020-02" db="EMBL/GenBank/DDBJ databases">
        <title>Genome sequence of the type strain CGMCC 1.15528 of Mesorhizobium zhangyense.</title>
        <authorList>
            <person name="Gao J."/>
            <person name="Sun J."/>
        </authorList>
    </citation>
    <scope>NUCLEOTIDE SEQUENCE [LARGE SCALE GENOMIC DNA]</scope>
    <source>
        <strain evidence="3 4">CGMCC 1.15528</strain>
    </source>
</reference>
<keyword evidence="4" id="KW-1185">Reference proteome</keyword>
<dbReference type="SUPFAM" id="SSF56281">
    <property type="entry name" value="Metallo-hydrolase/oxidoreductase"/>
    <property type="match status" value="1"/>
</dbReference>
<dbReference type="Proteomes" id="UP000481252">
    <property type="component" value="Unassembled WGS sequence"/>
</dbReference>
<proteinExistence type="inferred from homology"/>
<dbReference type="EMBL" id="JAAKZG010000011">
    <property type="protein sequence ID" value="NGN43719.1"/>
    <property type="molecule type" value="Genomic_DNA"/>
</dbReference>
<dbReference type="Gene3D" id="3.60.15.10">
    <property type="entry name" value="Ribonuclease Z/Hydroxyacylglutathione hydrolase-like"/>
    <property type="match status" value="1"/>
</dbReference>
<comment type="caution">
    <text evidence="3">The sequence shown here is derived from an EMBL/GenBank/DDBJ whole genome shotgun (WGS) entry which is preliminary data.</text>
</comment>
<dbReference type="SMART" id="SM00849">
    <property type="entry name" value="Lactamase_B"/>
    <property type="match status" value="1"/>
</dbReference>
<protein>
    <submittedName>
        <fullName evidence="3">MBL fold metallo-hydrolase</fullName>
    </submittedName>
</protein>
<dbReference type="InterPro" id="IPR036866">
    <property type="entry name" value="RibonucZ/Hydroxyglut_hydro"/>
</dbReference>
<keyword evidence="3" id="KW-0378">Hydrolase</keyword>
<comment type="similarity">
    <text evidence="1">Belongs to the metallo-beta-lactamase superfamily. Class-B beta-lactamase family.</text>
</comment>
<dbReference type="RefSeq" id="WP_165120142.1">
    <property type="nucleotide sequence ID" value="NZ_JAAKZG010000011.1"/>
</dbReference>
<dbReference type="Pfam" id="PF00753">
    <property type="entry name" value="Lactamase_B"/>
    <property type="match status" value="1"/>
</dbReference>
<sequence length="242" mass="26536">MEIAPAGQWFRKTVVDSAVTRFEEPFVHPYFAANIWFVRGADADLLVDAGMGLRPLTPALDLTPGKPVLALATHIHLDHVGALCEFENRLGPRESAAAFATMPDTLTYAHEFRHLDDAVSALPSPGWTPDDYQLTPAPLTRILTEGDVIDLGDRSFTVLELPGHSPDGIGLLDEKSGLFFGGDAIYDAQLLDDMPNSDRAVYRQTMERLKTLPISIGHGGHGPSFDARRMSEIIEAYLWRAA</sequence>
<dbReference type="GO" id="GO:0016787">
    <property type="term" value="F:hydrolase activity"/>
    <property type="evidence" value="ECO:0007669"/>
    <property type="project" value="UniProtKB-KW"/>
</dbReference>
<dbReference type="PANTHER" id="PTHR42951:SF4">
    <property type="entry name" value="ACYL-COENZYME A THIOESTERASE MBLAC2"/>
    <property type="match status" value="1"/>
</dbReference>
<dbReference type="GO" id="GO:0017001">
    <property type="term" value="P:antibiotic catabolic process"/>
    <property type="evidence" value="ECO:0007669"/>
    <property type="project" value="UniProtKB-ARBA"/>
</dbReference>
<gene>
    <name evidence="3" type="ORF">G6N74_21895</name>
</gene>
<dbReference type="InterPro" id="IPR001279">
    <property type="entry name" value="Metallo-B-lactamas"/>
</dbReference>
<dbReference type="PANTHER" id="PTHR42951">
    <property type="entry name" value="METALLO-BETA-LACTAMASE DOMAIN-CONTAINING"/>
    <property type="match status" value="1"/>
</dbReference>
<evidence type="ECO:0000313" key="4">
    <source>
        <dbReference type="Proteomes" id="UP000481252"/>
    </source>
</evidence>
<dbReference type="AlphaFoldDB" id="A0A7C9RAJ0"/>
<feature type="domain" description="Metallo-beta-lactamase" evidence="2">
    <location>
        <begin position="32"/>
        <end position="221"/>
    </location>
</feature>
<accession>A0A7C9RAJ0</accession>
<name>A0A7C9RAJ0_9HYPH</name>
<evidence type="ECO:0000313" key="3">
    <source>
        <dbReference type="EMBL" id="NGN43719.1"/>
    </source>
</evidence>
<organism evidence="3 4">
    <name type="scientific">Mesorhizobium zhangyense</name>
    <dbReference type="NCBI Taxonomy" id="1776730"/>
    <lineage>
        <taxon>Bacteria</taxon>
        <taxon>Pseudomonadati</taxon>
        <taxon>Pseudomonadota</taxon>
        <taxon>Alphaproteobacteria</taxon>
        <taxon>Hyphomicrobiales</taxon>
        <taxon>Phyllobacteriaceae</taxon>
        <taxon>Mesorhizobium</taxon>
    </lineage>
</organism>
<evidence type="ECO:0000256" key="1">
    <source>
        <dbReference type="ARBA" id="ARBA00005250"/>
    </source>
</evidence>